<evidence type="ECO:0000313" key="1">
    <source>
        <dbReference type="EMBL" id="TFW43339.1"/>
    </source>
</evidence>
<proteinExistence type="predicted"/>
<comment type="caution">
    <text evidence="1">The sequence shown here is derived from an EMBL/GenBank/DDBJ whole genome shotgun (WGS) entry which is preliminary data.</text>
</comment>
<sequence length="193" mass="22015">MSEDLSWATWWALPWKHAHIDWLTQTGFVDAAALSRSHHRRVSSLFGIEPELPPAASSALLHLVLSSAQQRDLVLILVNEVYNAPHDKRLNQEQLLWCQRLAKALPPGPASSSIDDPLQYLRAWVAPAIWQRLRLCFARPRVLELERHPKPADTHGRLDTLWQATVWRATSPTVDNTLRASQENSQHVLRPQD</sequence>
<dbReference type="EMBL" id="SPVI01000005">
    <property type="protein sequence ID" value="TFW43339.1"/>
    <property type="molecule type" value="Genomic_DNA"/>
</dbReference>
<name>A0A4Y9TLI9_PSEFL</name>
<protein>
    <submittedName>
        <fullName evidence="1">Type III secretion protein</fullName>
    </submittedName>
</protein>
<gene>
    <name evidence="1" type="ORF">E4T65_09860</name>
</gene>
<dbReference type="AlphaFoldDB" id="A0A4Y9TLI9"/>
<accession>A0A4Y9TLI9</accession>
<evidence type="ECO:0000313" key="2">
    <source>
        <dbReference type="Proteomes" id="UP000297322"/>
    </source>
</evidence>
<dbReference type="RefSeq" id="WP_017529921.1">
    <property type="nucleotide sequence ID" value="NZ_SPVI01000005.1"/>
</dbReference>
<organism evidence="1 2">
    <name type="scientific">Pseudomonas fluorescens</name>
    <dbReference type="NCBI Taxonomy" id="294"/>
    <lineage>
        <taxon>Bacteria</taxon>
        <taxon>Pseudomonadati</taxon>
        <taxon>Pseudomonadota</taxon>
        <taxon>Gammaproteobacteria</taxon>
        <taxon>Pseudomonadales</taxon>
        <taxon>Pseudomonadaceae</taxon>
        <taxon>Pseudomonas</taxon>
    </lineage>
</organism>
<dbReference type="Proteomes" id="UP000297322">
    <property type="component" value="Unassembled WGS sequence"/>
</dbReference>
<reference evidence="1 2" key="1">
    <citation type="submission" date="2019-03" db="EMBL/GenBank/DDBJ databases">
        <title>Biocontrol and xenobiotic degradation properties of endophytic Pseudomonas fluorescens strain BRZ63.</title>
        <authorList>
            <person name="Chlebek D.A."/>
            <person name="Pinski A."/>
            <person name="Zur J.P."/>
            <person name="Michalska J."/>
            <person name="Hupert-Kocurek K.T."/>
        </authorList>
    </citation>
    <scope>NUCLEOTIDE SEQUENCE [LARGE SCALE GENOMIC DNA]</scope>
    <source>
        <strain evidence="1 2">BRZ63</strain>
    </source>
</reference>